<dbReference type="Proteomes" id="UP001632038">
    <property type="component" value="Unassembled WGS sequence"/>
</dbReference>
<feature type="region of interest" description="Disordered" evidence="4">
    <location>
        <begin position="179"/>
        <end position="199"/>
    </location>
</feature>
<reference evidence="7" key="1">
    <citation type="journal article" date="2024" name="IScience">
        <title>Strigolactones Initiate the Formation of Haustorium-like Structures in Castilleja.</title>
        <authorList>
            <person name="Buerger M."/>
            <person name="Peterson D."/>
            <person name="Chory J."/>
        </authorList>
    </citation>
    <scope>NUCLEOTIDE SEQUENCE [LARGE SCALE GENOMIC DNA]</scope>
</reference>
<comment type="similarity">
    <text evidence="1">Belongs to the SMG8 family.</text>
</comment>
<dbReference type="GO" id="GO:0000184">
    <property type="term" value="P:nuclear-transcribed mRNA catabolic process, nonsense-mediated decay"/>
    <property type="evidence" value="ECO:0007669"/>
    <property type="project" value="UniProtKB-KW"/>
</dbReference>
<feature type="compositionally biased region" description="Low complexity" evidence="4">
    <location>
        <begin position="183"/>
        <end position="196"/>
    </location>
</feature>
<evidence type="ECO:0000256" key="4">
    <source>
        <dbReference type="SAM" id="MobiDB-lite"/>
    </source>
</evidence>
<accession>A0ABD3BMS3</accession>
<dbReference type="InterPro" id="IPR056694">
    <property type="entry name" value="DUF7792"/>
</dbReference>
<keyword evidence="7" id="KW-1185">Reference proteome</keyword>
<evidence type="ECO:0000259" key="5">
    <source>
        <dbReference type="Pfam" id="PF25055"/>
    </source>
</evidence>
<protein>
    <recommendedName>
        <fullName evidence="3">Nonsense-mediated mRNA decay factor SMG8</fullName>
    </recommendedName>
</protein>
<organism evidence="6 7">
    <name type="scientific">Castilleja foliolosa</name>
    <dbReference type="NCBI Taxonomy" id="1961234"/>
    <lineage>
        <taxon>Eukaryota</taxon>
        <taxon>Viridiplantae</taxon>
        <taxon>Streptophyta</taxon>
        <taxon>Embryophyta</taxon>
        <taxon>Tracheophyta</taxon>
        <taxon>Spermatophyta</taxon>
        <taxon>Magnoliopsida</taxon>
        <taxon>eudicotyledons</taxon>
        <taxon>Gunneridae</taxon>
        <taxon>Pentapetalae</taxon>
        <taxon>asterids</taxon>
        <taxon>lamiids</taxon>
        <taxon>Lamiales</taxon>
        <taxon>Orobanchaceae</taxon>
        <taxon>Pedicularideae</taxon>
        <taxon>Castillejinae</taxon>
        <taxon>Castilleja</taxon>
    </lineage>
</organism>
<proteinExistence type="inferred from homology"/>
<gene>
    <name evidence="6" type="ORF">CASFOL_037387</name>
</gene>
<evidence type="ECO:0000256" key="3">
    <source>
        <dbReference type="ARBA" id="ARBA00029509"/>
    </source>
</evidence>
<dbReference type="AlphaFoldDB" id="A0ABD3BMS3"/>
<evidence type="ECO:0000256" key="1">
    <source>
        <dbReference type="ARBA" id="ARBA00006443"/>
    </source>
</evidence>
<dbReference type="Pfam" id="PF25055">
    <property type="entry name" value="DUF7792"/>
    <property type="match status" value="1"/>
</dbReference>
<sequence length="387" mass="41906">MLRSAARLATSSTPAAPLYDRPPPPHRRRGILRRVVTIVSATDFRKLLPLLDSSVADMKWVLSIYDSDAGGIVLSLPPIASNDPILSWGCPVTEEGFSDSRVGRTEPVFEDQELGDLQGLIFMFSSVSLNNTCSRGFTIQHSNVERFRVLQAAKNTMAPFIKSQNRLPATSRAPRYAVNSQVPISGPSPKNPSPGKTRGIINRNASATTLMSGLGSYTSFLPGQCTPVVLFVFLDEFTETHASSNIEEAAKGLGPVVVLARPANKLESGLRKKLQSSLEAQIRFLIKKCRTLSGSENGLRSSGLLTGLAPLFSLDSSRAVLLDDSRSCQSGESLEFAIGLVQDVLDGKATPDSLLLENDRQQNDDIASEGFHSQVVRSSKRERGFSC</sequence>
<name>A0ABD3BMS3_9LAMI</name>
<dbReference type="InterPro" id="IPR019354">
    <property type="entry name" value="SMG8-like"/>
</dbReference>
<dbReference type="PANTHER" id="PTHR13091:SF0">
    <property type="entry name" value="NONSENSE-MEDIATED MRNA DECAY FACTOR SMG8"/>
    <property type="match status" value="1"/>
</dbReference>
<dbReference type="PANTHER" id="PTHR13091">
    <property type="entry name" value="AMPLIFIED IN BREAST CANCER 2-RELATED"/>
    <property type="match status" value="1"/>
</dbReference>
<evidence type="ECO:0000256" key="2">
    <source>
        <dbReference type="ARBA" id="ARBA00023161"/>
    </source>
</evidence>
<feature type="domain" description="DUF7792" evidence="5">
    <location>
        <begin position="27"/>
        <end position="66"/>
    </location>
</feature>
<evidence type="ECO:0000313" key="7">
    <source>
        <dbReference type="Proteomes" id="UP001632038"/>
    </source>
</evidence>
<keyword evidence="2" id="KW-0866">Nonsense-mediated mRNA decay</keyword>
<comment type="caution">
    <text evidence="6">The sequence shown here is derived from an EMBL/GenBank/DDBJ whole genome shotgun (WGS) entry which is preliminary data.</text>
</comment>
<dbReference type="EMBL" id="JAVIJP010000078">
    <property type="protein sequence ID" value="KAL3618725.1"/>
    <property type="molecule type" value="Genomic_DNA"/>
</dbReference>
<evidence type="ECO:0000313" key="6">
    <source>
        <dbReference type="EMBL" id="KAL3618725.1"/>
    </source>
</evidence>